<evidence type="ECO:0000313" key="4">
    <source>
        <dbReference type="Proteomes" id="UP000823521"/>
    </source>
</evidence>
<dbReference type="Pfam" id="PF13452">
    <property type="entry name" value="FAS1_DH_region"/>
    <property type="match status" value="1"/>
</dbReference>
<proteinExistence type="inferred from homology"/>
<evidence type="ECO:0000313" key="3">
    <source>
        <dbReference type="EMBL" id="MBO4204664.1"/>
    </source>
</evidence>
<comment type="similarity">
    <text evidence="1">Belongs to the UPF0336 family.</text>
</comment>
<evidence type="ECO:0000256" key="1">
    <source>
        <dbReference type="HAMAP-Rule" id="MF_00799"/>
    </source>
</evidence>
<dbReference type="RefSeq" id="WP_208810857.1">
    <property type="nucleotide sequence ID" value="NZ_WVUH01000004.1"/>
</dbReference>
<sequence length="147" mass="15750">MSLDPSFVGRSYPPTAPYLVGREKIREFATAIGATDPAYHDPEVARSLGHPDVVAPPTFPVVITMAASEQIINDPELGVDYSRVVHGDQRFAYTRPVTAGDELVCVNTVEDIASRGGHDFLTIRTDVTAAGSPVVTAWSKLVVRGEG</sequence>
<dbReference type="CDD" id="cd03441">
    <property type="entry name" value="R_hydratase_like"/>
    <property type="match status" value="1"/>
</dbReference>
<dbReference type="SUPFAM" id="SSF54637">
    <property type="entry name" value="Thioesterase/thiol ester dehydrase-isomerase"/>
    <property type="match status" value="1"/>
</dbReference>
<reference evidence="3 4" key="1">
    <citation type="submission" date="2019-12" db="EMBL/GenBank/DDBJ databases">
        <title>Whole genome sequencing of endophytic Actinobacterium Micromonospora sp. MPMI6T.</title>
        <authorList>
            <person name="Evv R."/>
            <person name="Podile A.R."/>
        </authorList>
    </citation>
    <scope>NUCLEOTIDE SEQUENCE [LARGE SCALE GENOMIC DNA]</scope>
    <source>
        <strain evidence="3 4">MPMI6</strain>
    </source>
</reference>
<comment type="caution">
    <text evidence="3">The sequence shown here is derived from an EMBL/GenBank/DDBJ whole genome shotgun (WGS) entry which is preliminary data.</text>
</comment>
<dbReference type="InterPro" id="IPR039569">
    <property type="entry name" value="FAS1-like_DH_region"/>
</dbReference>
<dbReference type="Gene3D" id="3.10.129.10">
    <property type="entry name" value="Hotdog Thioesterase"/>
    <property type="match status" value="1"/>
</dbReference>
<accession>A0ABS3VJS6</accession>
<keyword evidence="4" id="KW-1185">Reference proteome</keyword>
<dbReference type="InterPro" id="IPR016709">
    <property type="entry name" value="HadA-like"/>
</dbReference>
<evidence type="ECO:0000259" key="2">
    <source>
        <dbReference type="Pfam" id="PF13452"/>
    </source>
</evidence>
<name>A0ABS3VJS6_MICEH</name>
<gene>
    <name evidence="3" type="ORF">GSF22_01375</name>
</gene>
<dbReference type="InterPro" id="IPR029069">
    <property type="entry name" value="HotDog_dom_sf"/>
</dbReference>
<dbReference type="EMBL" id="WVUH01000004">
    <property type="protein sequence ID" value="MBO4204664.1"/>
    <property type="molecule type" value="Genomic_DNA"/>
</dbReference>
<organism evidence="3 4">
    <name type="scientific">Micromonospora echinofusca</name>
    <dbReference type="NCBI Taxonomy" id="47858"/>
    <lineage>
        <taxon>Bacteria</taxon>
        <taxon>Bacillati</taxon>
        <taxon>Actinomycetota</taxon>
        <taxon>Actinomycetes</taxon>
        <taxon>Micromonosporales</taxon>
        <taxon>Micromonosporaceae</taxon>
        <taxon>Micromonospora</taxon>
    </lineage>
</organism>
<feature type="domain" description="FAS1-like dehydratase" evidence="2">
    <location>
        <begin position="6"/>
        <end position="136"/>
    </location>
</feature>
<dbReference type="Proteomes" id="UP000823521">
    <property type="component" value="Unassembled WGS sequence"/>
</dbReference>
<protein>
    <recommendedName>
        <fullName evidence="1">UPF0336 protein GSF22_01375</fullName>
    </recommendedName>
</protein>
<dbReference type="HAMAP" id="MF_00799">
    <property type="entry name" value="UPF0336"/>
    <property type="match status" value="1"/>
</dbReference>
<dbReference type="PIRSF" id="PIRSF018072">
    <property type="entry name" value="UCP018072"/>
    <property type="match status" value="1"/>
</dbReference>